<dbReference type="AlphaFoldDB" id="A0A4R5LRE2"/>
<dbReference type="InterPro" id="IPR029068">
    <property type="entry name" value="Glyas_Bleomycin-R_OHBP_Dase"/>
</dbReference>
<dbReference type="PROSITE" id="PS51257">
    <property type="entry name" value="PROKAR_LIPOPROTEIN"/>
    <property type="match status" value="1"/>
</dbReference>
<feature type="chain" id="PRO_5020274560" evidence="1">
    <location>
        <begin position="22"/>
        <end position="306"/>
    </location>
</feature>
<sequence>MKALKLVLLASAVVALTVACAATRVDIPSLAADEEGADLPGKFVWHDLITDTPAQTREFYRQLFGWEFRPLPGGVNYEMIYHRGTAIGGMVDQTRLPAQVDISQWVAVLAVADVTAATEYFRTRGGTVFTPPTSLGERGRIAVVADPQQAVLALLQTDGRDPGDTEAPEGAGNFLWNELWTADAASASGFYAGLAPYQQETRAMQIGTQTVDYHLLESAGRPRAGIRNKPIPELPSHWVSYVSVDNQSALEQILSRVEQLGGRVLVPATGRLQGGGSVALIAGPSGAGIALQTWPQQTVSVAGEAW</sequence>
<accession>A0A4R5LRE2</accession>
<dbReference type="Pfam" id="PF00903">
    <property type="entry name" value="Glyoxalase"/>
    <property type="match status" value="1"/>
</dbReference>
<evidence type="ECO:0000259" key="2">
    <source>
        <dbReference type="PROSITE" id="PS51819"/>
    </source>
</evidence>
<proteinExistence type="predicted"/>
<feature type="domain" description="VOC" evidence="2">
    <location>
        <begin position="42"/>
        <end position="157"/>
    </location>
</feature>
<reference evidence="3 4" key="1">
    <citation type="submission" date="2019-03" db="EMBL/GenBank/DDBJ databases">
        <title>Seongchinamella monodicae gen. nov., sp. nov., a novel member of the Gammaproteobacteria isolated from a tidal mudflat of beach.</title>
        <authorList>
            <person name="Yang H.G."/>
            <person name="Kang J.W."/>
            <person name="Lee S.D."/>
        </authorList>
    </citation>
    <scope>NUCLEOTIDE SEQUENCE [LARGE SCALE GENOMIC DNA]</scope>
    <source>
        <strain evidence="3 4">GH4-78</strain>
    </source>
</reference>
<dbReference type="PANTHER" id="PTHR33993:SF14">
    <property type="entry name" value="GB|AAF24581.1"/>
    <property type="match status" value="1"/>
</dbReference>
<dbReference type="OrthoDB" id="9793039at2"/>
<organism evidence="3 4">
    <name type="scientific">Seongchinamella unica</name>
    <dbReference type="NCBI Taxonomy" id="2547392"/>
    <lineage>
        <taxon>Bacteria</taxon>
        <taxon>Pseudomonadati</taxon>
        <taxon>Pseudomonadota</taxon>
        <taxon>Gammaproteobacteria</taxon>
        <taxon>Cellvibrionales</taxon>
        <taxon>Halieaceae</taxon>
        <taxon>Seongchinamella</taxon>
    </lineage>
</organism>
<dbReference type="Proteomes" id="UP000295554">
    <property type="component" value="Unassembled WGS sequence"/>
</dbReference>
<keyword evidence="1" id="KW-0732">Signal</keyword>
<feature type="signal peptide" evidence="1">
    <location>
        <begin position="1"/>
        <end position="21"/>
    </location>
</feature>
<dbReference type="RefSeq" id="WP_133211256.1">
    <property type="nucleotide sequence ID" value="NZ_SMSE01000002.1"/>
</dbReference>
<dbReference type="InterPro" id="IPR037523">
    <property type="entry name" value="VOC_core"/>
</dbReference>
<dbReference type="PANTHER" id="PTHR33993">
    <property type="entry name" value="GLYOXALASE-RELATED"/>
    <property type="match status" value="1"/>
</dbReference>
<evidence type="ECO:0000313" key="4">
    <source>
        <dbReference type="Proteomes" id="UP000295554"/>
    </source>
</evidence>
<dbReference type="InterPro" id="IPR004360">
    <property type="entry name" value="Glyas_Fos-R_dOase_dom"/>
</dbReference>
<dbReference type="PROSITE" id="PS51819">
    <property type="entry name" value="VOC"/>
    <property type="match status" value="1"/>
</dbReference>
<dbReference type="SUPFAM" id="SSF54593">
    <property type="entry name" value="Glyoxalase/Bleomycin resistance protein/Dihydroxybiphenyl dioxygenase"/>
    <property type="match status" value="2"/>
</dbReference>
<evidence type="ECO:0000313" key="3">
    <source>
        <dbReference type="EMBL" id="TDG13356.1"/>
    </source>
</evidence>
<protein>
    <submittedName>
        <fullName evidence="3">VOC family protein</fullName>
    </submittedName>
</protein>
<dbReference type="CDD" id="cd07247">
    <property type="entry name" value="SgaA_N_like"/>
    <property type="match status" value="1"/>
</dbReference>
<dbReference type="InterPro" id="IPR052164">
    <property type="entry name" value="Anthracycline_SecMetBiosynth"/>
</dbReference>
<name>A0A4R5LRE2_9GAMM</name>
<dbReference type="EMBL" id="SMSE01000002">
    <property type="protein sequence ID" value="TDG13356.1"/>
    <property type="molecule type" value="Genomic_DNA"/>
</dbReference>
<keyword evidence="4" id="KW-1185">Reference proteome</keyword>
<dbReference type="Gene3D" id="3.10.180.10">
    <property type="entry name" value="2,3-Dihydroxybiphenyl 1,2-Dioxygenase, domain 1"/>
    <property type="match status" value="2"/>
</dbReference>
<comment type="caution">
    <text evidence="3">The sequence shown here is derived from an EMBL/GenBank/DDBJ whole genome shotgun (WGS) entry which is preliminary data.</text>
</comment>
<evidence type="ECO:0000256" key="1">
    <source>
        <dbReference type="SAM" id="SignalP"/>
    </source>
</evidence>
<gene>
    <name evidence="3" type="ORF">E2F43_07375</name>
</gene>